<dbReference type="AlphaFoldDB" id="A0A2W2AJR3"/>
<evidence type="ECO:0000313" key="4">
    <source>
        <dbReference type="EMBL" id="PZF72470.1"/>
    </source>
</evidence>
<evidence type="ECO:0000259" key="3">
    <source>
        <dbReference type="Pfam" id="PF06597"/>
    </source>
</evidence>
<dbReference type="Pfam" id="PF06597">
    <property type="entry name" value="Clostridium_P47"/>
    <property type="match status" value="1"/>
</dbReference>
<reference evidence="4 5" key="1">
    <citation type="submission" date="2018-06" db="EMBL/GenBank/DDBJ databases">
        <title>Mucibacter soli gen. nov., sp. nov., a new member of the family Chitinophagaceae producing mucin.</title>
        <authorList>
            <person name="Kim M.-K."/>
            <person name="Park S."/>
            <person name="Kim T.-S."/>
            <person name="Joung Y."/>
            <person name="Han J.-H."/>
            <person name="Kim S.B."/>
        </authorList>
    </citation>
    <scope>NUCLEOTIDE SEQUENCE [LARGE SCALE GENOMIC DNA]</scope>
    <source>
        <strain evidence="4 5">R1-15</strain>
    </source>
</reference>
<dbReference type="InterPro" id="IPR010567">
    <property type="entry name" value="OrfX2/OrfX3/P47"/>
</dbReference>
<protein>
    <recommendedName>
        <fullName evidence="3">Protein OrfX2/OrfX3/P47 domain-containing protein</fullName>
    </recommendedName>
</protein>
<evidence type="ECO:0000256" key="1">
    <source>
        <dbReference type="ARBA" id="ARBA00023026"/>
    </source>
</evidence>
<organism evidence="4 5">
    <name type="scientific">Taibaiella soli</name>
    <dbReference type="NCBI Taxonomy" id="1649169"/>
    <lineage>
        <taxon>Bacteria</taxon>
        <taxon>Pseudomonadati</taxon>
        <taxon>Bacteroidota</taxon>
        <taxon>Chitinophagia</taxon>
        <taxon>Chitinophagales</taxon>
        <taxon>Chitinophagaceae</taxon>
        <taxon>Taibaiella</taxon>
    </lineage>
</organism>
<comment type="similarity">
    <text evidence="2">Belongs to the TULIP P47 family.</text>
</comment>
<dbReference type="RefSeq" id="WP_110999565.1">
    <property type="nucleotide sequence ID" value="NZ_QKTW01000018.1"/>
</dbReference>
<keyword evidence="5" id="KW-1185">Reference proteome</keyword>
<dbReference type="EMBL" id="QKTW01000018">
    <property type="protein sequence ID" value="PZF72470.1"/>
    <property type="molecule type" value="Genomic_DNA"/>
</dbReference>
<evidence type="ECO:0000256" key="2">
    <source>
        <dbReference type="ARBA" id="ARBA00035010"/>
    </source>
</evidence>
<sequence>MNDTQTLVGVPVPKVVTDLPVNKNADTNDWDTVFAIRFRDANTSISNNWSKVSDKAKNISQTASDDPSFKLNGVLDPWQLTVGGDGKNIRMNCPFKSGTYNAGAHSYKMDGCEVIIEVGMEWVPDPDQFAFSIGDDEVVTPIKNDLDKSKINAALIAQFTKNGKKLENPSANVLTVGKDWIVTAGKDNYYIFYYVDKFNSEFLQVYQFEDSWKNNLRLLKDEISNTEPAVVIITIKNDPTSGIAAAVLPQLLSEWFNTNIGEFNHVFSSLDLSPSLSTKTNYAWIKPTGTSYAVTDNGTLDNSVFGVLTMTQGHPAPTSHQVSPNAIPDRDGANAGFLISGTTFMRKMMLSSARITFDDEPETSFDIANDGLTVTNNKELTWGRFKKDDKPMISVKSSYAGELDNNVLPAQMVADLKGQWVQLPKGGGYWDPGIMIQGYSAHATNKGHNWYIQSPDGNTEYLLEMDSSGSKINMFHSMIFKIQAKQFKMSLDNSYLQIQFIDLKYPESWEYDVHINYTEEVSLGLANVGGKKIFAFDQVTKDMTVSVTKTKASITATIVEDSIMAAIGLIAVIAPLIDGLRAAAQIVEVTEDAGNAVITTEQFVDVFEELSDSDQEFNEVNGIENAVEQVRGGWPAFKNAFTATRWKVLGGIAAIIGAGVATQQVVETIMEAMAKGDWEKVPAFDEFADAAILPYSWPGVDSYDLKNAALAASLQIGLKTQTKK</sequence>
<gene>
    <name evidence="4" type="ORF">DN068_14075</name>
</gene>
<feature type="domain" description="Protein OrfX2/OrfX3/P47" evidence="3">
    <location>
        <begin position="27"/>
        <end position="376"/>
    </location>
</feature>
<accession>A0A2W2AJR3</accession>
<dbReference type="OrthoDB" id="2082394at2"/>
<evidence type="ECO:0000313" key="5">
    <source>
        <dbReference type="Proteomes" id="UP000248745"/>
    </source>
</evidence>
<proteinExistence type="inferred from homology"/>
<comment type="caution">
    <text evidence="4">The sequence shown here is derived from an EMBL/GenBank/DDBJ whole genome shotgun (WGS) entry which is preliminary data.</text>
</comment>
<keyword evidence="1" id="KW-0843">Virulence</keyword>
<name>A0A2W2AJR3_9BACT</name>
<dbReference type="Proteomes" id="UP000248745">
    <property type="component" value="Unassembled WGS sequence"/>
</dbReference>